<dbReference type="Proteomes" id="UP000078348">
    <property type="component" value="Unassembled WGS sequence"/>
</dbReference>
<evidence type="ECO:0000313" key="1">
    <source>
        <dbReference type="EMBL" id="OAO18252.1"/>
    </source>
</evidence>
<accession>A0A196SQ22</accession>
<keyword evidence="2" id="KW-1185">Reference proteome</keyword>
<dbReference type="AlphaFoldDB" id="A0A196SQ22"/>
<name>A0A196SQ22_BLAHN</name>
<protein>
    <submittedName>
        <fullName evidence="1">Uncharacterized protein</fullName>
    </submittedName>
</protein>
<dbReference type="EMBL" id="LXWW01000001">
    <property type="protein sequence ID" value="OAO18252.1"/>
    <property type="molecule type" value="Genomic_DNA"/>
</dbReference>
<organism evidence="1 2">
    <name type="scientific">Blastocystis sp. subtype 1 (strain ATCC 50177 / NandII)</name>
    <dbReference type="NCBI Taxonomy" id="478820"/>
    <lineage>
        <taxon>Eukaryota</taxon>
        <taxon>Sar</taxon>
        <taxon>Stramenopiles</taxon>
        <taxon>Bigyra</taxon>
        <taxon>Opalozoa</taxon>
        <taxon>Opalinata</taxon>
        <taxon>Blastocystidae</taxon>
        <taxon>Blastocystis</taxon>
    </lineage>
</organism>
<reference evidence="1 2" key="1">
    <citation type="submission" date="2016-05" db="EMBL/GenBank/DDBJ databases">
        <title>Nuclear genome of Blastocystis sp. subtype 1 NandII.</title>
        <authorList>
            <person name="Gentekaki E."/>
            <person name="Curtis B."/>
            <person name="Stairs C."/>
            <person name="Eme L."/>
            <person name="Herman E."/>
            <person name="Klimes V."/>
            <person name="Arias M.C."/>
            <person name="Elias M."/>
            <person name="Hilliou F."/>
            <person name="Klute M."/>
            <person name="Malik S.-B."/>
            <person name="Pightling A."/>
            <person name="Rachubinski R."/>
            <person name="Salas D."/>
            <person name="Schlacht A."/>
            <person name="Suga H."/>
            <person name="Archibald J."/>
            <person name="Ball S.G."/>
            <person name="Clark G."/>
            <person name="Dacks J."/>
            <person name="Van Der Giezen M."/>
            <person name="Tsaousis A."/>
            <person name="Roger A."/>
        </authorList>
    </citation>
    <scope>NUCLEOTIDE SEQUENCE [LARGE SCALE GENOMIC DNA]</scope>
    <source>
        <strain evidence="2">ATCC 50177 / NandII</strain>
    </source>
</reference>
<proteinExistence type="predicted"/>
<evidence type="ECO:0000313" key="2">
    <source>
        <dbReference type="Proteomes" id="UP000078348"/>
    </source>
</evidence>
<sequence length="641" mass="73041">MEQYAYREDIAINLADATSVFTVGSKDKNKNVKRLQGEFGFAWGCGNQLSFYQQMKEKRSGDAQGESSVVMQFQKANDLMCEMTSALHSLFLQYHDAIASGQDIHLASNAYCREIVSLLHEGLSSIAEDKSLATTEIALKHIMMYVSFYNIFFVNQYTDPFAFKREVLLFFQEYLIDAPDPSRYRHLVAHLKDVTLDAIMDMMLQIANYGNMELLLLFLQELQAKQIDVPNLSDLLSIAEKCPYFNSSIPLTQSTQDEWNQQCRALQTQTDDSSLHRVLRVLCSECEQKDWRLRLVHSILYKNEDLSKEVMISLFDKNDETLFMCIKNPINILSHVIETGFSFFSFSLAEIMFLHSHLSSPPLLSLLTDLANDCVTNGIDVTIPIQVAIIIQKEIGDSQNLAELLHFLFLSQPLDSDVAVRSLLHNTSYLPCLTQQYSIVQDVIHACVVNRLQRGILASAARWERELVEKCQFSVYSSNTVDFCILSLLHDLKGTLSQAKQVVGLFEDMEETISNYPFFKVLVLTVDFLLRDAEQDTQADTVNSNLSELFEKIYCVKESIRWKLLSLLIKLVAVSIDTNDPRLALLSVDNLLTINSFFQLMITMKETNQSFDEGLASTITQKLLLLINKRILAYRICSTQF</sequence>
<gene>
    <name evidence="1" type="ORF">AV274_0034</name>
</gene>
<comment type="caution">
    <text evidence="1">The sequence shown here is derived from an EMBL/GenBank/DDBJ whole genome shotgun (WGS) entry which is preliminary data.</text>
</comment>